<dbReference type="GO" id="GO:0005524">
    <property type="term" value="F:ATP binding"/>
    <property type="evidence" value="ECO:0007669"/>
    <property type="project" value="UniProtKB-KW"/>
</dbReference>
<evidence type="ECO:0000256" key="3">
    <source>
        <dbReference type="ARBA" id="ARBA00022634"/>
    </source>
</evidence>
<dbReference type="PANTHER" id="PTHR11441:SF0">
    <property type="entry name" value="THYMIDINE KINASE, CYTOSOLIC"/>
    <property type="match status" value="1"/>
</dbReference>
<dbReference type="PIRSF" id="PIRSF035805">
    <property type="entry name" value="TK_cell"/>
    <property type="match status" value="1"/>
</dbReference>
<keyword evidence="6" id="KW-0418">Kinase</keyword>
<keyword evidence="5" id="KW-0547">Nucleotide-binding</keyword>
<dbReference type="EMBL" id="CAEZUN010000134">
    <property type="protein sequence ID" value="CAB4607125.1"/>
    <property type="molecule type" value="Genomic_DNA"/>
</dbReference>
<dbReference type="AlphaFoldDB" id="A0A6J6BXJ7"/>
<dbReference type="GO" id="GO:0071897">
    <property type="term" value="P:DNA biosynthetic process"/>
    <property type="evidence" value="ECO:0007669"/>
    <property type="project" value="UniProtKB-KW"/>
</dbReference>
<dbReference type="EC" id="2.7.1.21" evidence="2"/>
<protein>
    <recommendedName>
        <fullName evidence="2">thymidine kinase</fullName>
        <ecNumber evidence="2">2.7.1.21</ecNumber>
    </recommendedName>
</protein>
<proteinExistence type="inferred from homology"/>
<evidence type="ECO:0000256" key="6">
    <source>
        <dbReference type="ARBA" id="ARBA00022777"/>
    </source>
</evidence>
<gene>
    <name evidence="8" type="ORF">UFOPK1353_01075</name>
    <name evidence="9" type="ORF">UFOPK1826_01048</name>
    <name evidence="10" type="ORF">UFOPK3026_00106</name>
</gene>
<keyword evidence="4" id="KW-0808">Transferase</keyword>
<evidence type="ECO:0000313" key="8">
    <source>
        <dbReference type="EMBL" id="CAB4543616.1"/>
    </source>
</evidence>
<dbReference type="SUPFAM" id="SSF57716">
    <property type="entry name" value="Glucocorticoid receptor-like (DNA-binding domain)"/>
    <property type="match status" value="1"/>
</dbReference>
<dbReference type="InterPro" id="IPR027417">
    <property type="entry name" value="P-loop_NTPase"/>
</dbReference>
<dbReference type="GO" id="GO:0046104">
    <property type="term" value="P:thymidine metabolic process"/>
    <property type="evidence" value="ECO:0007669"/>
    <property type="project" value="TreeGrafter"/>
</dbReference>
<evidence type="ECO:0000256" key="5">
    <source>
        <dbReference type="ARBA" id="ARBA00022741"/>
    </source>
</evidence>
<evidence type="ECO:0000256" key="4">
    <source>
        <dbReference type="ARBA" id="ARBA00022679"/>
    </source>
</evidence>
<evidence type="ECO:0000256" key="2">
    <source>
        <dbReference type="ARBA" id="ARBA00012118"/>
    </source>
</evidence>
<evidence type="ECO:0000313" key="10">
    <source>
        <dbReference type="EMBL" id="CAB4793757.1"/>
    </source>
</evidence>
<evidence type="ECO:0000256" key="1">
    <source>
        <dbReference type="ARBA" id="ARBA00007587"/>
    </source>
</evidence>
<dbReference type="EMBL" id="CAEZSE010000208">
    <property type="protein sequence ID" value="CAB4543616.1"/>
    <property type="molecule type" value="Genomic_DNA"/>
</dbReference>
<keyword evidence="7" id="KW-0067">ATP-binding</keyword>
<sequence length="201" mass="22301">MATLRFNYGTMGSGKSTLALQINHNLTSRGLAGLLLTKLDRDGGQVTSRLGVSTPAIEMAPEINLFDLAVSRMPLQFIVCDEAQFCTVEQCDQLALIVDELHVDVYAFGLITDFKGLLFDGTRRLLEIADQRIEMQVEARCWCGARATNNARLVNEKVVVEGETVMVGDTDKNTVAPLFGDVVRYELLCRNHYRKKQVSAD</sequence>
<keyword evidence="3" id="KW-0237">DNA synthesis</keyword>
<dbReference type="GO" id="GO:0005829">
    <property type="term" value="C:cytosol"/>
    <property type="evidence" value="ECO:0007669"/>
    <property type="project" value="TreeGrafter"/>
</dbReference>
<dbReference type="GO" id="GO:0004797">
    <property type="term" value="F:thymidine kinase activity"/>
    <property type="evidence" value="ECO:0007669"/>
    <property type="project" value="UniProtKB-EC"/>
</dbReference>
<evidence type="ECO:0000313" key="9">
    <source>
        <dbReference type="EMBL" id="CAB4607125.1"/>
    </source>
</evidence>
<accession>A0A6J6BXJ7</accession>
<dbReference type="InterPro" id="IPR001267">
    <property type="entry name" value="Thymidine_kinase"/>
</dbReference>
<dbReference type="EMBL" id="CAFAAP010000007">
    <property type="protein sequence ID" value="CAB4793757.1"/>
    <property type="molecule type" value="Genomic_DNA"/>
</dbReference>
<name>A0A6J6BXJ7_9ZZZZ</name>
<dbReference type="SUPFAM" id="SSF52540">
    <property type="entry name" value="P-loop containing nucleoside triphosphate hydrolases"/>
    <property type="match status" value="1"/>
</dbReference>
<comment type="similarity">
    <text evidence="1">Belongs to the thymidine kinase family.</text>
</comment>
<reference evidence="8" key="1">
    <citation type="submission" date="2020-05" db="EMBL/GenBank/DDBJ databases">
        <authorList>
            <person name="Chiriac C."/>
            <person name="Salcher M."/>
            <person name="Ghai R."/>
            <person name="Kavagutti S V."/>
        </authorList>
    </citation>
    <scope>NUCLEOTIDE SEQUENCE</scope>
</reference>
<dbReference type="NCBIfam" id="NF003297">
    <property type="entry name" value="PRK04296.1-2"/>
    <property type="match status" value="1"/>
</dbReference>
<dbReference type="Pfam" id="PF00265">
    <property type="entry name" value="TK"/>
    <property type="match status" value="1"/>
</dbReference>
<dbReference type="PANTHER" id="PTHR11441">
    <property type="entry name" value="THYMIDINE KINASE"/>
    <property type="match status" value="1"/>
</dbReference>
<evidence type="ECO:0000256" key="7">
    <source>
        <dbReference type="ARBA" id="ARBA00022840"/>
    </source>
</evidence>
<dbReference type="Gene3D" id="3.30.60.20">
    <property type="match status" value="1"/>
</dbReference>
<dbReference type="Gene3D" id="3.40.50.300">
    <property type="entry name" value="P-loop containing nucleotide triphosphate hydrolases"/>
    <property type="match status" value="1"/>
</dbReference>
<organism evidence="8">
    <name type="scientific">freshwater metagenome</name>
    <dbReference type="NCBI Taxonomy" id="449393"/>
    <lineage>
        <taxon>unclassified sequences</taxon>
        <taxon>metagenomes</taxon>
        <taxon>ecological metagenomes</taxon>
    </lineage>
</organism>